<keyword evidence="11" id="KW-1185">Reference proteome</keyword>
<evidence type="ECO:0000256" key="6">
    <source>
        <dbReference type="ARBA" id="ARBA00022840"/>
    </source>
</evidence>
<gene>
    <name evidence="10" type="ORF">ACFQE5_18210</name>
</gene>
<dbReference type="EC" id="2.7.11.1" evidence="1"/>
<dbReference type="CDD" id="cd14014">
    <property type="entry name" value="STKc_PknB_like"/>
    <property type="match status" value="1"/>
</dbReference>
<dbReference type="Proteomes" id="UP001596302">
    <property type="component" value="Unassembled WGS sequence"/>
</dbReference>
<dbReference type="PROSITE" id="PS00108">
    <property type="entry name" value="PROTEIN_KINASE_ST"/>
    <property type="match status" value="1"/>
</dbReference>
<sequence length="506" mass="53263">MTVLVAGQLIADRYQLDRRIAVGGMGEVWEASDNRLGRSVAVKVLRPELSDDPEFLHRFRIEARTVASLDHSGIASVHDYGEDDGLVDGAGRTAYLVMELVRGEPLSSRIGRGPIDPDETLRIVEQAAHALHAAHERGFVHRDVKPGNILLRTDGLVKLTDFGIAKAADAVPVTRSGMVMGTAHYIAPEQASGGEAGTAGDVYSLGIVAYECLAGHRPFRAENAVAVAMMQVRDIPPDLPEEVPVRIRELINAVLVKNPAHRYADGGEFAAAVAAVRRGERVPRPAGMPADVPMPGARGVPVGALAEPVQDAAVEEPAAEPAQDDDAAGSTATNRAKRRFEQWAQRRARKAGERADEATGRNEERVTSGTAVKIEPDGGDEPIAAADPGSTADSGPAVALPVRPDATGQGRTVPPVEPPIEPLTLPPALGPSRSLLLVLFLLLTVAAVALAVFVVSGLFVSEQSAAPEANPSSAGPTGTVSSREDIPAGRAVQPQLVASIESWRVR</sequence>
<accession>A0ABW1J6T3</accession>
<dbReference type="InterPro" id="IPR000719">
    <property type="entry name" value="Prot_kinase_dom"/>
</dbReference>
<name>A0ABW1J6T3_9PSEU</name>
<feature type="compositionally biased region" description="Acidic residues" evidence="7">
    <location>
        <begin position="314"/>
        <end position="327"/>
    </location>
</feature>
<dbReference type="SMART" id="SM00220">
    <property type="entry name" value="S_TKc"/>
    <property type="match status" value="1"/>
</dbReference>
<dbReference type="RefSeq" id="WP_379586635.1">
    <property type="nucleotide sequence ID" value="NZ_JBHSQW010000035.1"/>
</dbReference>
<reference evidence="11" key="1">
    <citation type="journal article" date="2019" name="Int. J. Syst. Evol. Microbiol.">
        <title>The Global Catalogue of Microorganisms (GCM) 10K type strain sequencing project: providing services to taxonomists for standard genome sequencing and annotation.</title>
        <authorList>
            <consortium name="The Broad Institute Genomics Platform"/>
            <consortium name="The Broad Institute Genome Sequencing Center for Infectious Disease"/>
            <person name="Wu L."/>
            <person name="Ma J."/>
        </authorList>
    </citation>
    <scope>NUCLEOTIDE SEQUENCE [LARGE SCALE GENOMIC DNA]</scope>
    <source>
        <strain evidence="11">CCM 8391</strain>
    </source>
</reference>
<evidence type="ECO:0000313" key="11">
    <source>
        <dbReference type="Proteomes" id="UP001596302"/>
    </source>
</evidence>
<feature type="region of interest" description="Disordered" evidence="7">
    <location>
        <begin position="314"/>
        <end position="419"/>
    </location>
</feature>
<comment type="caution">
    <text evidence="10">The sequence shown here is derived from an EMBL/GenBank/DDBJ whole genome shotgun (WGS) entry which is preliminary data.</text>
</comment>
<evidence type="ECO:0000259" key="9">
    <source>
        <dbReference type="PROSITE" id="PS50011"/>
    </source>
</evidence>
<evidence type="ECO:0000256" key="2">
    <source>
        <dbReference type="ARBA" id="ARBA00022527"/>
    </source>
</evidence>
<evidence type="ECO:0000256" key="3">
    <source>
        <dbReference type="ARBA" id="ARBA00022679"/>
    </source>
</evidence>
<dbReference type="InterPro" id="IPR008271">
    <property type="entry name" value="Ser/Thr_kinase_AS"/>
</dbReference>
<keyword evidence="8" id="KW-0812">Transmembrane</keyword>
<organism evidence="10 11">
    <name type="scientific">Pseudonocardia hispaniensis</name>
    <dbReference type="NCBI Taxonomy" id="904933"/>
    <lineage>
        <taxon>Bacteria</taxon>
        <taxon>Bacillati</taxon>
        <taxon>Actinomycetota</taxon>
        <taxon>Actinomycetes</taxon>
        <taxon>Pseudonocardiales</taxon>
        <taxon>Pseudonocardiaceae</taxon>
        <taxon>Pseudonocardia</taxon>
    </lineage>
</organism>
<dbReference type="Pfam" id="PF00069">
    <property type="entry name" value="Pkinase"/>
    <property type="match status" value="1"/>
</dbReference>
<evidence type="ECO:0000256" key="7">
    <source>
        <dbReference type="SAM" id="MobiDB-lite"/>
    </source>
</evidence>
<feature type="compositionally biased region" description="Polar residues" evidence="7">
    <location>
        <begin position="470"/>
        <end position="481"/>
    </location>
</feature>
<evidence type="ECO:0000313" key="10">
    <source>
        <dbReference type="EMBL" id="MFC5996142.1"/>
    </source>
</evidence>
<feature type="domain" description="Protein kinase" evidence="9">
    <location>
        <begin position="14"/>
        <end position="276"/>
    </location>
</feature>
<dbReference type="EMBL" id="JBHSQW010000035">
    <property type="protein sequence ID" value="MFC5996142.1"/>
    <property type="molecule type" value="Genomic_DNA"/>
</dbReference>
<keyword evidence="4" id="KW-0547">Nucleotide-binding</keyword>
<dbReference type="GO" id="GO:0004674">
    <property type="term" value="F:protein serine/threonine kinase activity"/>
    <property type="evidence" value="ECO:0007669"/>
    <property type="project" value="UniProtKB-EC"/>
</dbReference>
<proteinExistence type="predicted"/>
<evidence type="ECO:0000256" key="8">
    <source>
        <dbReference type="SAM" id="Phobius"/>
    </source>
</evidence>
<keyword evidence="2" id="KW-0723">Serine/threonine-protein kinase</keyword>
<feature type="compositionally biased region" description="Basic and acidic residues" evidence="7">
    <location>
        <begin position="350"/>
        <end position="366"/>
    </location>
</feature>
<dbReference type="PANTHER" id="PTHR43289">
    <property type="entry name" value="MITOGEN-ACTIVATED PROTEIN KINASE KINASE KINASE 20-RELATED"/>
    <property type="match status" value="1"/>
</dbReference>
<feature type="region of interest" description="Disordered" evidence="7">
    <location>
        <begin position="464"/>
        <end position="493"/>
    </location>
</feature>
<dbReference type="SUPFAM" id="SSF56112">
    <property type="entry name" value="Protein kinase-like (PK-like)"/>
    <property type="match status" value="1"/>
</dbReference>
<dbReference type="PANTHER" id="PTHR43289:SF6">
    <property type="entry name" value="SERINE_THREONINE-PROTEIN KINASE NEKL-3"/>
    <property type="match status" value="1"/>
</dbReference>
<keyword evidence="8" id="KW-0472">Membrane</keyword>
<dbReference type="Gene3D" id="1.10.510.10">
    <property type="entry name" value="Transferase(Phosphotransferase) domain 1"/>
    <property type="match status" value="1"/>
</dbReference>
<evidence type="ECO:0000256" key="4">
    <source>
        <dbReference type="ARBA" id="ARBA00022741"/>
    </source>
</evidence>
<feature type="transmembrane region" description="Helical" evidence="8">
    <location>
        <begin position="435"/>
        <end position="460"/>
    </location>
</feature>
<evidence type="ECO:0000256" key="5">
    <source>
        <dbReference type="ARBA" id="ARBA00022777"/>
    </source>
</evidence>
<keyword evidence="8" id="KW-1133">Transmembrane helix</keyword>
<dbReference type="PROSITE" id="PS50011">
    <property type="entry name" value="PROTEIN_KINASE_DOM"/>
    <property type="match status" value="1"/>
</dbReference>
<evidence type="ECO:0000256" key="1">
    <source>
        <dbReference type="ARBA" id="ARBA00012513"/>
    </source>
</evidence>
<dbReference type="Gene3D" id="3.30.200.20">
    <property type="entry name" value="Phosphorylase Kinase, domain 1"/>
    <property type="match status" value="1"/>
</dbReference>
<protein>
    <recommendedName>
        <fullName evidence="1">non-specific serine/threonine protein kinase</fullName>
        <ecNumber evidence="1">2.7.11.1</ecNumber>
    </recommendedName>
</protein>
<keyword evidence="6" id="KW-0067">ATP-binding</keyword>
<keyword evidence="3 10" id="KW-0808">Transferase</keyword>
<dbReference type="InterPro" id="IPR011009">
    <property type="entry name" value="Kinase-like_dom_sf"/>
</dbReference>
<keyword evidence="5 10" id="KW-0418">Kinase</keyword>